<keyword evidence="10" id="KW-0479">Metal-binding</keyword>
<reference evidence="12" key="1">
    <citation type="journal article" date="2019" name="Int. J. Syst. Evol. Microbiol.">
        <title>The Global Catalogue of Microorganisms (GCM) 10K type strain sequencing project: providing services to taxonomists for standard genome sequencing and annotation.</title>
        <authorList>
            <consortium name="The Broad Institute Genomics Platform"/>
            <consortium name="The Broad Institute Genome Sequencing Center for Infectious Disease"/>
            <person name="Wu L."/>
            <person name="Ma J."/>
        </authorList>
    </citation>
    <scope>NUCLEOTIDE SEQUENCE [LARGE SCALE GENOMIC DNA]</scope>
    <source>
        <strain evidence="12">JCM 10696</strain>
    </source>
</reference>
<dbReference type="Pfam" id="PF02537">
    <property type="entry name" value="CRCB"/>
    <property type="match status" value="1"/>
</dbReference>
<keyword evidence="2 10" id="KW-1003">Cell membrane</keyword>
<dbReference type="RefSeq" id="WP_344242612.1">
    <property type="nucleotide sequence ID" value="NZ_BAAAHH010000017.1"/>
</dbReference>
<keyword evidence="3 10" id="KW-0812">Transmembrane</keyword>
<feature type="transmembrane region" description="Helical" evidence="10">
    <location>
        <begin position="29"/>
        <end position="47"/>
    </location>
</feature>
<evidence type="ECO:0000256" key="3">
    <source>
        <dbReference type="ARBA" id="ARBA00022692"/>
    </source>
</evidence>
<comment type="subcellular location">
    <subcellularLocation>
        <location evidence="1 10">Cell membrane</location>
        <topology evidence="1 10">Multi-pass membrane protein</topology>
    </subcellularLocation>
</comment>
<dbReference type="InterPro" id="IPR003691">
    <property type="entry name" value="FluC"/>
</dbReference>
<protein>
    <recommendedName>
        <fullName evidence="10">Fluoride-specific ion channel FluC</fullName>
    </recommendedName>
</protein>
<evidence type="ECO:0000256" key="4">
    <source>
        <dbReference type="ARBA" id="ARBA00022989"/>
    </source>
</evidence>
<evidence type="ECO:0000256" key="2">
    <source>
        <dbReference type="ARBA" id="ARBA00022475"/>
    </source>
</evidence>
<evidence type="ECO:0000256" key="5">
    <source>
        <dbReference type="ARBA" id="ARBA00023136"/>
    </source>
</evidence>
<comment type="function">
    <text evidence="9 10">Fluoride-specific ion channel. Important for reducing fluoride concentration in the cell, thus reducing its toxicity.</text>
</comment>
<evidence type="ECO:0000256" key="10">
    <source>
        <dbReference type="HAMAP-Rule" id="MF_00454"/>
    </source>
</evidence>
<comment type="caution">
    <text evidence="11">The sequence shown here is derived from an EMBL/GenBank/DDBJ whole genome shotgun (WGS) entry which is preliminary data.</text>
</comment>
<gene>
    <name evidence="11" type="primary">crcB_3</name>
    <name evidence="10" type="synonym">crcB</name>
    <name evidence="10" type="synonym">fluC</name>
    <name evidence="11" type="ORF">GCM10009550_42330</name>
</gene>
<evidence type="ECO:0000256" key="1">
    <source>
        <dbReference type="ARBA" id="ARBA00004651"/>
    </source>
</evidence>
<evidence type="ECO:0000256" key="6">
    <source>
        <dbReference type="ARBA" id="ARBA00023303"/>
    </source>
</evidence>
<keyword evidence="10" id="KW-0406">Ion transport</keyword>
<dbReference type="PANTHER" id="PTHR28259">
    <property type="entry name" value="FLUORIDE EXPORT PROTEIN 1-RELATED"/>
    <property type="match status" value="1"/>
</dbReference>
<feature type="transmembrane region" description="Helical" evidence="10">
    <location>
        <begin position="59"/>
        <end position="83"/>
    </location>
</feature>
<comment type="catalytic activity">
    <reaction evidence="8">
        <text>fluoride(in) = fluoride(out)</text>
        <dbReference type="Rhea" id="RHEA:76159"/>
        <dbReference type="ChEBI" id="CHEBI:17051"/>
    </reaction>
    <physiologicalReaction direction="left-to-right" evidence="8">
        <dbReference type="Rhea" id="RHEA:76160"/>
    </physiologicalReaction>
</comment>
<comment type="activity regulation">
    <text evidence="10">Na(+) is not transported, but it plays an essential structural role and its presence is essential for fluoride channel function.</text>
</comment>
<dbReference type="PANTHER" id="PTHR28259:SF1">
    <property type="entry name" value="FLUORIDE EXPORT PROTEIN 1-RELATED"/>
    <property type="match status" value="1"/>
</dbReference>
<accession>A0ABP4BXC5</accession>
<dbReference type="HAMAP" id="MF_00454">
    <property type="entry name" value="FluC"/>
    <property type="match status" value="1"/>
</dbReference>
<sequence length="151" mass="15514">MADEPPRDPDVDLGVPAQRRELERTPARVLGAISLGGALGGAARYGLTVLLPQPPGGFPLAVFLINVSGCLLIGVLMAALPFLPALARPFLGVGFLGGYTTFSTYVMDVHRAEAAHTALLALLATPLAALPAVWLGAAATRALLPRGGAVR</sequence>
<keyword evidence="10" id="KW-0813">Transport</keyword>
<evidence type="ECO:0000256" key="9">
    <source>
        <dbReference type="ARBA" id="ARBA00049940"/>
    </source>
</evidence>
<proteinExistence type="inferred from homology"/>
<dbReference type="EMBL" id="BAAAHH010000017">
    <property type="protein sequence ID" value="GAA0956383.1"/>
    <property type="molecule type" value="Genomic_DNA"/>
</dbReference>
<keyword evidence="4 10" id="KW-1133">Transmembrane helix</keyword>
<keyword evidence="5 10" id="KW-0472">Membrane</keyword>
<evidence type="ECO:0000256" key="7">
    <source>
        <dbReference type="ARBA" id="ARBA00035120"/>
    </source>
</evidence>
<feature type="transmembrane region" description="Helical" evidence="10">
    <location>
        <begin position="90"/>
        <end position="107"/>
    </location>
</feature>
<dbReference type="Proteomes" id="UP001500665">
    <property type="component" value="Unassembled WGS sequence"/>
</dbReference>
<feature type="transmembrane region" description="Helical" evidence="10">
    <location>
        <begin position="119"/>
        <end position="144"/>
    </location>
</feature>
<evidence type="ECO:0000313" key="11">
    <source>
        <dbReference type="EMBL" id="GAA0956383.1"/>
    </source>
</evidence>
<keyword evidence="10" id="KW-0915">Sodium</keyword>
<name>A0ABP4BXC5_9ACTN</name>
<evidence type="ECO:0000313" key="12">
    <source>
        <dbReference type="Proteomes" id="UP001500665"/>
    </source>
</evidence>
<keyword evidence="6 10" id="KW-0407">Ion channel</keyword>
<comment type="similarity">
    <text evidence="7 10">Belongs to the fluoride channel Fluc/FEX (TC 1.A.43) family.</text>
</comment>
<keyword evidence="12" id="KW-1185">Reference proteome</keyword>
<evidence type="ECO:0000256" key="8">
    <source>
        <dbReference type="ARBA" id="ARBA00035585"/>
    </source>
</evidence>
<feature type="binding site" evidence="10">
    <location>
        <position position="97"/>
    </location>
    <ligand>
        <name>Na(+)</name>
        <dbReference type="ChEBI" id="CHEBI:29101"/>
        <note>structural</note>
    </ligand>
</feature>
<organism evidence="11 12">
    <name type="scientific">Actinocorallia libanotica</name>
    <dbReference type="NCBI Taxonomy" id="46162"/>
    <lineage>
        <taxon>Bacteria</taxon>
        <taxon>Bacillati</taxon>
        <taxon>Actinomycetota</taxon>
        <taxon>Actinomycetes</taxon>
        <taxon>Streptosporangiales</taxon>
        <taxon>Thermomonosporaceae</taxon>
        <taxon>Actinocorallia</taxon>
    </lineage>
</organism>
<feature type="binding site" evidence="10">
    <location>
        <position position="100"/>
    </location>
    <ligand>
        <name>Na(+)</name>
        <dbReference type="ChEBI" id="CHEBI:29101"/>
        <note>structural</note>
    </ligand>
</feature>